<feature type="region of interest" description="Disordered" evidence="1">
    <location>
        <begin position="44"/>
        <end position="67"/>
    </location>
</feature>
<organism evidence="2 3">
    <name type="scientific">Musa troglodytarum</name>
    <name type="common">fe'i banana</name>
    <dbReference type="NCBI Taxonomy" id="320322"/>
    <lineage>
        <taxon>Eukaryota</taxon>
        <taxon>Viridiplantae</taxon>
        <taxon>Streptophyta</taxon>
        <taxon>Embryophyta</taxon>
        <taxon>Tracheophyta</taxon>
        <taxon>Spermatophyta</taxon>
        <taxon>Magnoliopsida</taxon>
        <taxon>Liliopsida</taxon>
        <taxon>Zingiberales</taxon>
        <taxon>Musaceae</taxon>
        <taxon>Musa</taxon>
    </lineage>
</organism>
<sequence>MSPGDNIPTDGVAVVSDVLGWGVEVKLGSLLGLVVDRHVRGTPRAPRVHRRDEHVEEADRAPGDGHCRGQRLGVAAVAVAVLAPVGRHGGGGGYRPGGRRRGAVGEAASRGPLFAAGALEGGLHLLEGAHAAVTQGCRRRPLLQKEGGGGSRGEREVEVVAMASHRIMVALLEAACESAWNLTLEKSRARFFPTDQSGAPNPTLRPFWSLRSSRRAPPSMAAALSSQEKSAPVATPKSLQKGFFQVPKVVNRKGQEDLSNTCLTTYLLEHEKGKRRHAASDSLLQFPSYFLYILISKAGIPFYGLKN</sequence>
<dbReference type="AlphaFoldDB" id="A0A9E7I2K1"/>
<evidence type="ECO:0000256" key="1">
    <source>
        <dbReference type="SAM" id="MobiDB-lite"/>
    </source>
</evidence>
<protein>
    <submittedName>
        <fullName evidence="2">Uncharacterized protein</fullName>
    </submittedName>
</protein>
<name>A0A9E7I2K1_9LILI</name>
<dbReference type="EMBL" id="CP097510">
    <property type="protein sequence ID" value="URE40779.1"/>
    <property type="molecule type" value="Genomic_DNA"/>
</dbReference>
<reference evidence="2" key="1">
    <citation type="submission" date="2022-05" db="EMBL/GenBank/DDBJ databases">
        <title>The Musa troglodytarum L. genome provides insights into the mechanism of non-climacteric behaviour and enrichment of carotenoids.</title>
        <authorList>
            <person name="Wang J."/>
        </authorList>
    </citation>
    <scope>NUCLEOTIDE SEQUENCE</scope>
    <source>
        <tissue evidence="2">Leaf</tissue>
    </source>
</reference>
<evidence type="ECO:0000313" key="3">
    <source>
        <dbReference type="Proteomes" id="UP001055439"/>
    </source>
</evidence>
<proteinExistence type="predicted"/>
<feature type="compositionally biased region" description="Basic and acidic residues" evidence="1">
    <location>
        <begin position="50"/>
        <end position="67"/>
    </location>
</feature>
<accession>A0A9E7I2K1</accession>
<keyword evidence="3" id="KW-1185">Reference proteome</keyword>
<gene>
    <name evidence="2" type="ORF">MUK42_35730</name>
</gene>
<dbReference type="Proteomes" id="UP001055439">
    <property type="component" value="Chromosome 8"/>
</dbReference>
<evidence type="ECO:0000313" key="2">
    <source>
        <dbReference type="EMBL" id="URE40779.1"/>
    </source>
</evidence>